<dbReference type="AlphaFoldDB" id="A0A4Y3IUI3"/>
<accession>A0A4Y3IUI3</accession>
<sequence>MHTHTLSQYDVVILNSFDEYNKRDTKNHNERNLIAIIYWMKFSVIQCSTSSIIKTNNQLSHNNYEE</sequence>
<comment type="caution">
    <text evidence="1">The sequence shown here is derived from an EMBL/GenBank/DDBJ whole genome shotgun (WGS) entry which is preliminary data.</text>
</comment>
<reference evidence="1 2" key="1">
    <citation type="submission" date="2019-06" db="EMBL/GenBank/DDBJ databases">
        <title>Whole genome shotgun sequence of Vibrio comitans NBRC 102076.</title>
        <authorList>
            <person name="Hosoyama A."/>
            <person name="Uohara A."/>
            <person name="Ohji S."/>
            <person name="Ichikawa N."/>
        </authorList>
    </citation>
    <scope>NUCLEOTIDE SEQUENCE [LARGE SCALE GENOMIC DNA]</scope>
    <source>
        <strain evidence="1 2">NBRC 102076</strain>
    </source>
</reference>
<evidence type="ECO:0000313" key="1">
    <source>
        <dbReference type="EMBL" id="GEA62390.1"/>
    </source>
</evidence>
<proteinExistence type="predicted"/>
<name>A0A4Y3IUI3_9VIBR</name>
<dbReference type="Proteomes" id="UP000318242">
    <property type="component" value="Unassembled WGS sequence"/>
</dbReference>
<organism evidence="1 2">
    <name type="scientific">Vibrio comitans NBRC 102076</name>
    <dbReference type="NCBI Taxonomy" id="1219078"/>
    <lineage>
        <taxon>Bacteria</taxon>
        <taxon>Pseudomonadati</taxon>
        <taxon>Pseudomonadota</taxon>
        <taxon>Gammaproteobacteria</taxon>
        <taxon>Vibrionales</taxon>
        <taxon>Vibrionaceae</taxon>
        <taxon>Vibrio</taxon>
    </lineage>
</organism>
<dbReference type="EMBL" id="BJLH01000020">
    <property type="protein sequence ID" value="GEA62390.1"/>
    <property type="molecule type" value="Genomic_DNA"/>
</dbReference>
<keyword evidence="2" id="KW-1185">Reference proteome</keyword>
<gene>
    <name evidence="1" type="ORF">VCO01S_35830</name>
</gene>
<protein>
    <submittedName>
        <fullName evidence="1">Uncharacterized protein</fullName>
    </submittedName>
</protein>
<evidence type="ECO:0000313" key="2">
    <source>
        <dbReference type="Proteomes" id="UP000318242"/>
    </source>
</evidence>